<organism evidence="3 4">
    <name type="scientific">Micractinium conductrix</name>
    <dbReference type="NCBI Taxonomy" id="554055"/>
    <lineage>
        <taxon>Eukaryota</taxon>
        <taxon>Viridiplantae</taxon>
        <taxon>Chlorophyta</taxon>
        <taxon>core chlorophytes</taxon>
        <taxon>Trebouxiophyceae</taxon>
        <taxon>Chlorellales</taxon>
        <taxon>Chlorellaceae</taxon>
        <taxon>Chlorella clade</taxon>
        <taxon>Micractinium</taxon>
    </lineage>
</organism>
<accession>A0A2P6V3H6</accession>
<evidence type="ECO:0000313" key="4">
    <source>
        <dbReference type="Proteomes" id="UP000239649"/>
    </source>
</evidence>
<keyword evidence="4" id="KW-1185">Reference proteome</keyword>
<comment type="caution">
    <text evidence="3">The sequence shown here is derived from an EMBL/GenBank/DDBJ whole genome shotgun (WGS) entry which is preliminary data.</text>
</comment>
<keyword evidence="2" id="KW-0732">Signal</keyword>
<name>A0A2P6V3H6_9CHLO</name>
<feature type="region of interest" description="Disordered" evidence="1">
    <location>
        <begin position="147"/>
        <end position="168"/>
    </location>
</feature>
<protein>
    <submittedName>
        <fullName evidence="3">ABC transporter</fullName>
    </submittedName>
</protein>
<gene>
    <name evidence="3" type="ORF">C2E20_7836</name>
</gene>
<feature type="chain" id="PRO_5015103964" evidence="2">
    <location>
        <begin position="22"/>
        <end position="186"/>
    </location>
</feature>
<dbReference type="OrthoDB" id="520452at2759"/>
<proteinExistence type="predicted"/>
<dbReference type="AlphaFoldDB" id="A0A2P6V3H6"/>
<evidence type="ECO:0000256" key="1">
    <source>
        <dbReference type="SAM" id="MobiDB-lite"/>
    </source>
</evidence>
<evidence type="ECO:0000256" key="2">
    <source>
        <dbReference type="SAM" id="SignalP"/>
    </source>
</evidence>
<evidence type="ECO:0000313" key="3">
    <source>
        <dbReference type="EMBL" id="PSC68640.1"/>
    </source>
</evidence>
<feature type="signal peptide" evidence="2">
    <location>
        <begin position="1"/>
        <end position="21"/>
    </location>
</feature>
<reference evidence="3 4" key="1">
    <citation type="journal article" date="2018" name="Plant J.">
        <title>Genome sequences of Chlorella sorokiniana UTEX 1602 and Micractinium conductrix SAG 241.80: implications to maltose excretion by a green alga.</title>
        <authorList>
            <person name="Arriola M.B."/>
            <person name="Velmurugan N."/>
            <person name="Zhang Y."/>
            <person name="Plunkett M.H."/>
            <person name="Hondzo H."/>
            <person name="Barney B.M."/>
        </authorList>
    </citation>
    <scope>NUCLEOTIDE SEQUENCE [LARGE SCALE GENOMIC DNA]</scope>
    <source>
        <strain evidence="3 4">SAG 241.80</strain>
    </source>
</reference>
<dbReference type="Proteomes" id="UP000239649">
    <property type="component" value="Unassembled WGS sequence"/>
</dbReference>
<dbReference type="EMBL" id="LHPF02000035">
    <property type="protein sequence ID" value="PSC68640.1"/>
    <property type="molecule type" value="Genomic_DNA"/>
</dbReference>
<sequence length="186" mass="19381">MMRNGALLLAVAACLVAGAAAVLPDEFANAGMPPYIVGSSYDWDPAKDSVTAMGLNYNDTYSFAAIVDGRVETEIATYTSWECGPSPGAYWALLLVKTMDSDGAVIAEKEVCELGVVYDDLMKSMWAQSETECPTKATEENRFLGEHATPNACGTPPPLADGAPATGPSLADLLAEDLADAAPPAA</sequence>